<dbReference type="Proteomes" id="UP001353858">
    <property type="component" value="Unassembled WGS sequence"/>
</dbReference>
<reference evidence="3" key="1">
    <citation type="submission" date="2023-01" db="EMBL/GenBank/DDBJ databases">
        <title>Key to firefly adult light organ development and bioluminescence: homeobox transcription factors regulate luciferase expression and transportation to peroxisome.</title>
        <authorList>
            <person name="Fu X."/>
        </authorList>
    </citation>
    <scope>NUCLEOTIDE SEQUENCE [LARGE SCALE GENOMIC DNA]</scope>
</reference>
<feature type="region of interest" description="Disordered" evidence="1">
    <location>
        <begin position="154"/>
        <end position="173"/>
    </location>
</feature>
<feature type="compositionally biased region" description="Basic and acidic residues" evidence="1">
    <location>
        <begin position="161"/>
        <end position="173"/>
    </location>
</feature>
<evidence type="ECO:0000256" key="1">
    <source>
        <dbReference type="SAM" id="MobiDB-lite"/>
    </source>
</evidence>
<comment type="caution">
    <text evidence="2">The sequence shown here is derived from an EMBL/GenBank/DDBJ whole genome shotgun (WGS) entry which is preliminary data.</text>
</comment>
<gene>
    <name evidence="2" type="ORF">RN001_005487</name>
</gene>
<dbReference type="EMBL" id="JARPUR010000002">
    <property type="protein sequence ID" value="KAK4882168.1"/>
    <property type="molecule type" value="Genomic_DNA"/>
</dbReference>
<name>A0AAN7QKD1_9COLE</name>
<keyword evidence="3" id="KW-1185">Reference proteome</keyword>
<sequence>MESGNVVCPVCTLYLRPGITLKAHLTSHPKQKVIEALVNLTSYRNDVKEVAVSTTASEATPTTENWNQPVSGFSQLPGNHSFIYQQFMSTTSQPPNVVNVNPITQQYITIPTVFNPQLMCQPYMYHQQQQVIMSAGTSVPAPIIRKPTIIDLSNDTENVSDSERLGSENQHNVELDESDVVKDKNKIDNSNDSNSNDDLDSSKVDSEILENMDDTKEEIETEEHDFENDCNVASPASSEGSDYIRVRTDLNKACQTQHVVHINNEVQSEDEVDQENSHVLTIVL</sequence>
<accession>A0AAN7QKD1</accession>
<proteinExistence type="predicted"/>
<evidence type="ECO:0000313" key="3">
    <source>
        <dbReference type="Proteomes" id="UP001353858"/>
    </source>
</evidence>
<evidence type="ECO:0000313" key="2">
    <source>
        <dbReference type="EMBL" id="KAK4882168.1"/>
    </source>
</evidence>
<protein>
    <submittedName>
        <fullName evidence="2">Uncharacterized protein</fullName>
    </submittedName>
</protein>
<organism evidence="2 3">
    <name type="scientific">Aquatica leii</name>
    <dbReference type="NCBI Taxonomy" id="1421715"/>
    <lineage>
        <taxon>Eukaryota</taxon>
        <taxon>Metazoa</taxon>
        <taxon>Ecdysozoa</taxon>
        <taxon>Arthropoda</taxon>
        <taxon>Hexapoda</taxon>
        <taxon>Insecta</taxon>
        <taxon>Pterygota</taxon>
        <taxon>Neoptera</taxon>
        <taxon>Endopterygota</taxon>
        <taxon>Coleoptera</taxon>
        <taxon>Polyphaga</taxon>
        <taxon>Elateriformia</taxon>
        <taxon>Elateroidea</taxon>
        <taxon>Lampyridae</taxon>
        <taxon>Luciolinae</taxon>
        <taxon>Aquatica</taxon>
    </lineage>
</organism>
<feature type="region of interest" description="Disordered" evidence="1">
    <location>
        <begin position="182"/>
        <end position="206"/>
    </location>
</feature>
<dbReference type="AlphaFoldDB" id="A0AAN7QKD1"/>